<dbReference type="OrthoDB" id="1524959at2"/>
<dbReference type="CDD" id="cd16098">
    <property type="entry name" value="FliS"/>
    <property type="match status" value="1"/>
</dbReference>
<name>A0A1I7L6C2_9BACL</name>
<feature type="region of interest" description="Disordered" evidence="7">
    <location>
        <begin position="122"/>
        <end position="146"/>
    </location>
</feature>
<keyword evidence="8" id="KW-0282">Flagellum</keyword>
<proteinExistence type="inferred from homology"/>
<dbReference type="SUPFAM" id="SSF101116">
    <property type="entry name" value="Flagellar export chaperone FliS"/>
    <property type="match status" value="1"/>
</dbReference>
<dbReference type="Proteomes" id="UP000183508">
    <property type="component" value="Unassembled WGS sequence"/>
</dbReference>
<feature type="compositionally biased region" description="Polar residues" evidence="7">
    <location>
        <begin position="128"/>
        <end position="146"/>
    </location>
</feature>
<evidence type="ECO:0000256" key="1">
    <source>
        <dbReference type="ARBA" id="ARBA00004514"/>
    </source>
</evidence>
<dbReference type="NCBIfam" id="TIGR00208">
    <property type="entry name" value="fliS"/>
    <property type="match status" value="1"/>
</dbReference>
<dbReference type="GO" id="GO:0005829">
    <property type="term" value="C:cytosol"/>
    <property type="evidence" value="ECO:0007669"/>
    <property type="project" value="UniProtKB-SubCell"/>
</dbReference>
<dbReference type="Pfam" id="PF02561">
    <property type="entry name" value="FliS"/>
    <property type="match status" value="1"/>
</dbReference>
<evidence type="ECO:0000256" key="2">
    <source>
        <dbReference type="ARBA" id="ARBA00008787"/>
    </source>
</evidence>
<dbReference type="PANTHER" id="PTHR34773">
    <property type="entry name" value="FLAGELLAR SECRETION CHAPERONE FLIS"/>
    <property type="match status" value="1"/>
</dbReference>
<dbReference type="GO" id="GO:0071973">
    <property type="term" value="P:bacterial-type flagellum-dependent cell motility"/>
    <property type="evidence" value="ECO:0007669"/>
    <property type="project" value="TreeGrafter"/>
</dbReference>
<dbReference type="RefSeq" id="WP_074955935.1">
    <property type="nucleotide sequence ID" value="NZ_FPBV01000026.1"/>
</dbReference>
<comment type="similarity">
    <text evidence="2 6">Belongs to the FliS family.</text>
</comment>
<dbReference type="GO" id="GO:0044780">
    <property type="term" value="P:bacterial-type flagellum assembly"/>
    <property type="evidence" value="ECO:0007669"/>
    <property type="project" value="InterPro"/>
</dbReference>
<evidence type="ECO:0000256" key="3">
    <source>
        <dbReference type="ARBA" id="ARBA00022490"/>
    </source>
</evidence>
<dbReference type="AlphaFoldDB" id="A0A1I7L6C2"/>
<organism evidence="8 9">
    <name type="scientific">Alicyclobacillus macrosporangiidus</name>
    <dbReference type="NCBI Taxonomy" id="392015"/>
    <lineage>
        <taxon>Bacteria</taxon>
        <taxon>Bacillati</taxon>
        <taxon>Bacillota</taxon>
        <taxon>Bacilli</taxon>
        <taxon>Bacillales</taxon>
        <taxon>Alicyclobacillaceae</taxon>
        <taxon>Alicyclobacillus</taxon>
    </lineage>
</organism>
<evidence type="ECO:0000256" key="7">
    <source>
        <dbReference type="SAM" id="MobiDB-lite"/>
    </source>
</evidence>
<gene>
    <name evidence="8" type="ORF">SAMN05421543_12617</name>
</gene>
<keyword evidence="5" id="KW-0143">Chaperone</keyword>
<evidence type="ECO:0000313" key="9">
    <source>
        <dbReference type="Proteomes" id="UP000183508"/>
    </source>
</evidence>
<dbReference type="InterPro" id="IPR036584">
    <property type="entry name" value="FliS_sf"/>
</dbReference>
<reference evidence="9" key="1">
    <citation type="submission" date="2016-10" db="EMBL/GenBank/DDBJ databases">
        <authorList>
            <person name="Varghese N."/>
        </authorList>
    </citation>
    <scope>NUCLEOTIDE SEQUENCE [LARGE SCALE GENOMIC DNA]</scope>
    <source>
        <strain evidence="9">DSM 17980</strain>
    </source>
</reference>
<accession>A0A1I7L6C2</accession>
<dbReference type="EMBL" id="FPBV01000026">
    <property type="protein sequence ID" value="SFV05251.1"/>
    <property type="molecule type" value="Genomic_DNA"/>
</dbReference>
<dbReference type="Gene3D" id="1.20.120.340">
    <property type="entry name" value="Flagellar protein FliS"/>
    <property type="match status" value="1"/>
</dbReference>
<keyword evidence="8" id="KW-0966">Cell projection</keyword>
<evidence type="ECO:0000256" key="6">
    <source>
        <dbReference type="PIRNR" id="PIRNR039090"/>
    </source>
</evidence>
<keyword evidence="4 6" id="KW-1005">Bacterial flagellum biogenesis</keyword>
<evidence type="ECO:0000256" key="4">
    <source>
        <dbReference type="ARBA" id="ARBA00022795"/>
    </source>
</evidence>
<protein>
    <recommendedName>
        <fullName evidence="6">Flagellar secretion chaperone FliS</fullName>
    </recommendedName>
</protein>
<evidence type="ECO:0000313" key="8">
    <source>
        <dbReference type="EMBL" id="SFV05251.1"/>
    </source>
</evidence>
<dbReference type="PIRSF" id="PIRSF039090">
    <property type="entry name" value="Flis"/>
    <property type="match status" value="1"/>
</dbReference>
<comment type="subcellular location">
    <subcellularLocation>
        <location evidence="1 6">Cytoplasm</location>
        <location evidence="1 6">Cytosol</location>
    </subcellularLocation>
</comment>
<dbReference type="InterPro" id="IPR003713">
    <property type="entry name" value="FliS"/>
</dbReference>
<dbReference type="PANTHER" id="PTHR34773:SF1">
    <property type="entry name" value="FLAGELLAR SECRETION CHAPERONE FLIS"/>
    <property type="match status" value="1"/>
</dbReference>
<sequence length="146" mass="16275">MNPAYAAYRHTSIQTASPDRLLIMLYDGLISALERAKAAIERGDAAEAHGQLVKAQDIIREGLLAPLDMRYEVSHSLAQLYEYYHRRLVEANLRKDVEPVNEVLTHVRGWRETWLQAAAKAREEQAMSAANSSTGSSPGTQVQDRG</sequence>
<dbReference type="STRING" id="392015.SAMN05421543_12617"/>
<evidence type="ECO:0000256" key="5">
    <source>
        <dbReference type="ARBA" id="ARBA00023186"/>
    </source>
</evidence>
<keyword evidence="3 6" id="KW-0963">Cytoplasm</keyword>
<keyword evidence="8" id="KW-0969">Cilium</keyword>
<keyword evidence="9" id="KW-1185">Reference proteome</keyword>